<dbReference type="SUPFAM" id="SSF53649">
    <property type="entry name" value="Alkaline phosphatase-like"/>
    <property type="match status" value="1"/>
</dbReference>
<dbReference type="PANTHER" id="PTHR47371:SF3">
    <property type="entry name" value="PHOSPHOGLYCEROL TRANSFERASE I"/>
    <property type="match status" value="1"/>
</dbReference>
<dbReference type="PANTHER" id="PTHR47371">
    <property type="entry name" value="LIPOTEICHOIC ACID SYNTHASE"/>
    <property type="match status" value="1"/>
</dbReference>
<sequence>MNKSLTVAACKPYRLGDKGALALILLLLLLMLLRALLITQLTAQVAPCPVCLGLTALQQDSSMLALLLLFTAASLVFRHYFLQLPWLLLGIVLVLVYGIDLAVLKTLTQRLYLFDVLKFGKEFGAIVDFGGALLESTNIRIGLILLLPITAILVFALCPRQQRLRAASIYFAMAIVFALLGLWQPKTMRYIHNEVLQNLIATNLDLGVDTPYSAAFAAQVARDYLPPKAECATGQNRQPDIIYVVVESLSMHHSALFGGFRDLTPNLDRIAKQYAYFTNFFANGFTTDGGLIALVNGRAPVPAVGRYQSTDAFRGYQNPQDALPDVLHRAGYATHFFTTGDLGFLDKTDWLKALGFDSYEGAEQPFYNGWKRRHFNAAEDKALYQRFLQWFDQQHGATPSFSMLLTVSTHPPFINPEDESSDEPGVFRYADKQLVMLYTELKQRNFFQHGILLISGDHRSMTPVFAEEIRRFGDSALARTPLVIVSDLPGLPHGVIDTPFQQSDLLPSLAELVQPQACRTSAQGWFLRQNPLPAAYVEHARGDKRDVVDIYFGQHQGDVVLNGDNSRWQGDKPADWQQIALGIHADRIQRGSDDENFLDLIINLHRPPASPPTDAQKPNAPTPATTTENK</sequence>
<keyword evidence="5 7" id="KW-0472">Membrane</keyword>
<evidence type="ECO:0000313" key="9">
    <source>
        <dbReference type="EMBL" id="QBB70662.1"/>
    </source>
</evidence>
<dbReference type="InterPro" id="IPR000917">
    <property type="entry name" value="Sulfatase_N"/>
</dbReference>
<evidence type="ECO:0000256" key="1">
    <source>
        <dbReference type="ARBA" id="ARBA00004651"/>
    </source>
</evidence>
<dbReference type="EMBL" id="CP035704">
    <property type="protein sequence ID" value="QBB70662.1"/>
    <property type="molecule type" value="Genomic_DNA"/>
</dbReference>
<protein>
    <recommendedName>
        <fullName evidence="8">Sulfatase N-terminal domain-containing protein</fullName>
    </recommendedName>
</protein>
<keyword evidence="2" id="KW-1003">Cell membrane</keyword>
<proteinExistence type="predicted"/>
<accession>A0A411HJF8</accession>
<evidence type="ECO:0000256" key="5">
    <source>
        <dbReference type="ARBA" id="ARBA00023136"/>
    </source>
</evidence>
<dbReference type="KEGG" id="xbc:ELE36_09955"/>
<evidence type="ECO:0000256" key="2">
    <source>
        <dbReference type="ARBA" id="ARBA00022475"/>
    </source>
</evidence>
<dbReference type="CDD" id="cd16015">
    <property type="entry name" value="LTA_synthase"/>
    <property type="match status" value="1"/>
</dbReference>
<feature type="region of interest" description="Disordered" evidence="6">
    <location>
        <begin position="605"/>
        <end position="630"/>
    </location>
</feature>
<feature type="domain" description="Sulfatase N-terminal" evidence="8">
    <location>
        <begin position="239"/>
        <end position="513"/>
    </location>
</feature>
<dbReference type="Pfam" id="PF00884">
    <property type="entry name" value="Sulfatase"/>
    <property type="match status" value="1"/>
</dbReference>
<evidence type="ECO:0000256" key="4">
    <source>
        <dbReference type="ARBA" id="ARBA00022989"/>
    </source>
</evidence>
<reference evidence="9 10" key="1">
    <citation type="submission" date="2019-01" db="EMBL/GenBank/DDBJ databases">
        <title>Pseudolysobacter antarctica gen. nov., sp. nov., isolated from Fildes Peninsula, Antarctica.</title>
        <authorList>
            <person name="Wei Z."/>
            <person name="Peng F."/>
        </authorList>
    </citation>
    <scope>NUCLEOTIDE SEQUENCE [LARGE SCALE GENOMIC DNA]</scope>
    <source>
        <strain evidence="9 10">AQ6-296</strain>
    </source>
</reference>
<evidence type="ECO:0000256" key="3">
    <source>
        <dbReference type="ARBA" id="ARBA00022692"/>
    </source>
</evidence>
<comment type="subcellular location">
    <subcellularLocation>
        <location evidence="1">Cell membrane</location>
        <topology evidence="1">Multi-pass membrane protein</topology>
    </subcellularLocation>
</comment>
<organism evidence="9 10">
    <name type="scientific">Pseudolysobacter antarcticus</name>
    <dbReference type="NCBI Taxonomy" id="2511995"/>
    <lineage>
        <taxon>Bacteria</taxon>
        <taxon>Pseudomonadati</taxon>
        <taxon>Pseudomonadota</taxon>
        <taxon>Gammaproteobacteria</taxon>
        <taxon>Lysobacterales</taxon>
        <taxon>Rhodanobacteraceae</taxon>
        <taxon>Pseudolysobacter</taxon>
    </lineage>
</organism>
<keyword evidence="3 7" id="KW-0812">Transmembrane</keyword>
<dbReference type="RefSeq" id="WP_129832919.1">
    <property type="nucleotide sequence ID" value="NZ_CP035704.1"/>
</dbReference>
<gene>
    <name evidence="9" type="ORF">ELE36_09955</name>
</gene>
<evidence type="ECO:0000259" key="8">
    <source>
        <dbReference type="Pfam" id="PF00884"/>
    </source>
</evidence>
<feature type="transmembrane region" description="Helical" evidence="7">
    <location>
        <begin position="63"/>
        <end position="81"/>
    </location>
</feature>
<dbReference type="InterPro" id="IPR017850">
    <property type="entry name" value="Alkaline_phosphatase_core_sf"/>
</dbReference>
<name>A0A411HJF8_9GAMM</name>
<feature type="transmembrane region" description="Helical" evidence="7">
    <location>
        <begin position="139"/>
        <end position="157"/>
    </location>
</feature>
<dbReference type="InterPro" id="IPR050448">
    <property type="entry name" value="OpgB/LTA_synthase_biosynth"/>
</dbReference>
<feature type="transmembrane region" description="Helical" evidence="7">
    <location>
        <begin position="86"/>
        <end position="104"/>
    </location>
</feature>
<evidence type="ECO:0000256" key="6">
    <source>
        <dbReference type="SAM" id="MobiDB-lite"/>
    </source>
</evidence>
<evidence type="ECO:0000313" key="10">
    <source>
        <dbReference type="Proteomes" id="UP000291562"/>
    </source>
</evidence>
<dbReference type="OrthoDB" id="9760224at2"/>
<feature type="transmembrane region" description="Helical" evidence="7">
    <location>
        <begin position="164"/>
        <end position="183"/>
    </location>
</feature>
<keyword evidence="10" id="KW-1185">Reference proteome</keyword>
<dbReference type="Gene3D" id="3.40.720.10">
    <property type="entry name" value="Alkaline Phosphatase, subunit A"/>
    <property type="match status" value="1"/>
</dbReference>
<evidence type="ECO:0000256" key="7">
    <source>
        <dbReference type="SAM" id="Phobius"/>
    </source>
</evidence>
<keyword evidence="4 7" id="KW-1133">Transmembrane helix</keyword>
<dbReference type="AlphaFoldDB" id="A0A411HJF8"/>
<dbReference type="Proteomes" id="UP000291562">
    <property type="component" value="Chromosome"/>
</dbReference>
<dbReference type="GO" id="GO:0005886">
    <property type="term" value="C:plasma membrane"/>
    <property type="evidence" value="ECO:0007669"/>
    <property type="project" value="UniProtKB-SubCell"/>
</dbReference>